<feature type="region of interest" description="Disordered" evidence="1">
    <location>
        <begin position="392"/>
        <end position="411"/>
    </location>
</feature>
<keyword evidence="2" id="KW-0812">Transmembrane</keyword>
<accession>A0ABM1M193</accession>
<feature type="compositionally biased region" description="Basic and acidic residues" evidence="1">
    <location>
        <begin position="177"/>
        <end position="186"/>
    </location>
</feature>
<feature type="compositionally biased region" description="Basic residues" evidence="1">
    <location>
        <begin position="392"/>
        <end position="405"/>
    </location>
</feature>
<dbReference type="RefSeq" id="XP_017768343.1">
    <property type="nucleotide sequence ID" value="XM_017912854.1"/>
</dbReference>
<evidence type="ECO:0000313" key="4">
    <source>
        <dbReference type="RefSeq" id="XP_017768343.1"/>
    </source>
</evidence>
<feature type="transmembrane region" description="Helical" evidence="2">
    <location>
        <begin position="20"/>
        <end position="41"/>
    </location>
</feature>
<organism evidence="3 4">
    <name type="scientific">Nicrophorus vespilloides</name>
    <name type="common">Boreal carrion beetle</name>
    <dbReference type="NCBI Taxonomy" id="110193"/>
    <lineage>
        <taxon>Eukaryota</taxon>
        <taxon>Metazoa</taxon>
        <taxon>Ecdysozoa</taxon>
        <taxon>Arthropoda</taxon>
        <taxon>Hexapoda</taxon>
        <taxon>Insecta</taxon>
        <taxon>Pterygota</taxon>
        <taxon>Neoptera</taxon>
        <taxon>Endopterygota</taxon>
        <taxon>Coleoptera</taxon>
        <taxon>Polyphaga</taxon>
        <taxon>Staphyliniformia</taxon>
        <taxon>Silphidae</taxon>
        <taxon>Nicrophorinae</taxon>
        <taxon>Nicrophorus</taxon>
    </lineage>
</organism>
<evidence type="ECO:0000256" key="2">
    <source>
        <dbReference type="SAM" id="Phobius"/>
    </source>
</evidence>
<feature type="region of interest" description="Disordered" evidence="1">
    <location>
        <begin position="311"/>
        <end position="338"/>
    </location>
</feature>
<gene>
    <name evidence="4" type="primary">LOC108556657</name>
</gene>
<protein>
    <submittedName>
        <fullName evidence="4">Uncharacterized protein LOC108556657 isoform X1</fullName>
    </submittedName>
</protein>
<keyword evidence="3" id="KW-1185">Reference proteome</keyword>
<proteinExistence type="predicted"/>
<keyword evidence="2" id="KW-1133">Transmembrane helix</keyword>
<dbReference type="GeneID" id="108556657"/>
<dbReference type="Proteomes" id="UP000695000">
    <property type="component" value="Unplaced"/>
</dbReference>
<sequence length="411" mass="47016">MHRSGNGCYQRHCSESNNSFFYLFQIVFILSVMYDGGFQVAGIHPDCMCSTKLVRATIHAFVPETVCHVKQPVDEVEGRGESFRGNDEVTQTQIGSSRMTTTENGNDMECCPCKDKDQSTSRSVVEDGMNNIYENKNYDEGTSTGSLQMQVRTMCDCSRVNCPNRRNRNGGGTTATDIDRRGESRSMHQQSTSQVYADERRNGLPTERVCYSVCKTPFSSRHSEIHQQFVSQKGRQQRSRASPPSMRDVGLNYDPEDDDFLSKRRTGFSSTRSNIRMQDTHTNTSAIFRNTCCQQSKCGCYEAAMQIAAGYAPPPPPPSNGKRKRNQNMMDEDDDFYYDDRAPYEDYRRPQQQVSIVQTPSFRQVYQEDEGGPPYLDPEEDWWLEQEMKKKEKKEKKKQQKKQKKGGCVIL</sequence>
<feature type="region of interest" description="Disordered" evidence="1">
    <location>
        <begin position="166"/>
        <end position="197"/>
    </location>
</feature>
<evidence type="ECO:0000313" key="3">
    <source>
        <dbReference type="Proteomes" id="UP000695000"/>
    </source>
</evidence>
<feature type="compositionally biased region" description="Polar residues" evidence="1">
    <location>
        <begin position="226"/>
        <end position="242"/>
    </location>
</feature>
<feature type="region of interest" description="Disordered" evidence="1">
    <location>
        <begin position="225"/>
        <end position="263"/>
    </location>
</feature>
<reference evidence="4" key="1">
    <citation type="submission" date="2025-08" db="UniProtKB">
        <authorList>
            <consortium name="RefSeq"/>
        </authorList>
    </citation>
    <scope>IDENTIFICATION</scope>
    <source>
        <tissue evidence="4">Whole Larva</tissue>
    </source>
</reference>
<evidence type="ECO:0000256" key="1">
    <source>
        <dbReference type="SAM" id="MobiDB-lite"/>
    </source>
</evidence>
<name>A0ABM1M193_NICVS</name>
<keyword evidence="2" id="KW-0472">Membrane</keyword>